<accession>A0ABS2V367</accession>
<reference evidence="1 2" key="1">
    <citation type="journal article" date="2016" name="Arch. Microbiol.">
        <title>Streptomyces zhihengii sp. nov., isolated from rhizospheric soil of Psammosilene tunicoides.</title>
        <authorList>
            <person name="Huang M.J."/>
            <person name="Fei J.J."/>
            <person name="Salam N."/>
            <person name="Kim C.J."/>
            <person name="Hozzein W.N."/>
            <person name="Xiao M."/>
            <person name="Huang H.Q."/>
            <person name="Li W.J."/>
        </authorList>
    </citation>
    <scope>NUCLEOTIDE SEQUENCE [LARGE SCALE GENOMIC DNA]</scope>
    <source>
        <strain evidence="1 2">YIM T102</strain>
    </source>
</reference>
<evidence type="ECO:0000313" key="1">
    <source>
        <dbReference type="EMBL" id="MBM9623778.1"/>
    </source>
</evidence>
<dbReference type="Proteomes" id="UP000664109">
    <property type="component" value="Unassembled WGS sequence"/>
</dbReference>
<gene>
    <name evidence="1" type="ORF">JE024_34880</name>
</gene>
<sequence length="158" mass="17261">MSDYYDMFLAVDLPPELSEPVLSEVRWLLGQGDMPTEPRATDWESWGGPWQAFAGGSASHAFAGADVSALTRAVDRPEPDGGEPWALTVRSCVHEDDFGVTMDVVGWLLRHATTEGWVGFIRDSGLGTVRHLVRHADGFDLVDVRPARRPPAAPPAPR</sequence>
<proteinExistence type="predicted"/>
<evidence type="ECO:0000313" key="2">
    <source>
        <dbReference type="Proteomes" id="UP000664109"/>
    </source>
</evidence>
<dbReference type="EMBL" id="JAFEJA010000002">
    <property type="protein sequence ID" value="MBM9623778.1"/>
    <property type="molecule type" value="Genomic_DNA"/>
</dbReference>
<comment type="caution">
    <text evidence="1">The sequence shown here is derived from an EMBL/GenBank/DDBJ whole genome shotgun (WGS) entry which is preliminary data.</text>
</comment>
<organism evidence="1 2">
    <name type="scientific">Streptomyces zhihengii</name>
    <dbReference type="NCBI Taxonomy" id="1818004"/>
    <lineage>
        <taxon>Bacteria</taxon>
        <taxon>Bacillati</taxon>
        <taxon>Actinomycetota</taxon>
        <taxon>Actinomycetes</taxon>
        <taxon>Kitasatosporales</taxon>
        <taxon>Streptomycetaceae</taxon>
        <taxon>Streptomyces</taxon>
    </lineage>
</organism>
<keyword evidence="2" id="KW-1185">Reference proteome</keyword>
<protein>
    <submittedName>
        <fullName evidence="1">Uncharacterized protein</fullName>
    </submittedName>
</protein>
<name>A0ABS2V367_9ACTN</name>
<dbReference type="RefSeq" id="WP_205377863.1">
    <property type="nucleotide sequence ID" value="NZ_JAFEJA010000002.1"/>
</dbReference>